<gene>
    <name evidence="2" type="ORF">MENT_LOCUS23817</name>
</gene>
<dbReference type="OrthoDB" id="1740265at2759"/>
<dbReference type="Gene3D" id="3.20.20.80">
    <property type="entry name" value="Glycosidases"/>
    <property type="match status" value="1"/>
</dbReference>
<dbReference type="EMBL" id="CAJEWN010000197">
    <property type="protein sequence ID" value="CAD2172277.1"/>
    <property type="molecule type" value="Genomic_DNA"/>
</dbReference>
<sequence>MSATGLVEKDEDRVKVWPVWNFGNAFTPRLAFRVGSRIIAEILIQLILILPGTPLLYYGEEIGQKDLSRGKFPQRGPLGWNIDEIEEENPHFSSTNNTNITTTSSPSLNKPKANQISQNIFSQFFEAFKFTKI</sequence>
<feature type="region of interest" description="Disordered" evidence="1">
    <location>
        <begin position="87"/>
        <end position="111"/>
    </location>
</feature>
<evidence type="ECO:0000313" key="3">
    <source>
        <dbReference type="Proteomes" id="UP000580250"/>
    </source>
</evidence>
<evidence type="ECO:0000256" key="1">
    <source>
        <dbReference type="SAM" id="MobiDB-lite"/>
    </source>
</evidence>
<proteinExistence type="predicted"/>
<dbReference type="InterPro" id="IPR017853">
    <property type="entry name" value="GH"/>
</dbReference>
<comment type="caution">
    <text evidence="2">The sequence shown here is derived from an EMBL/GenBank/DDBJ whole genome shotgun (WGS) entry which is preliminary data.</text>
</comment>
<feature type="compositionally biased region" description="Low complexity" evidence="1">
    <location>
        <begin position="93"/>
        <end position="109"/>
    </location>
</feature>
<dbReference type="GO" id="GO:0005975">
    <property type="term" value="P:carbohydrate metabolic process"/>
    <property type="evidence" value="ECO:0007669"/>
    <property type="project" value="InterPro"/>
</dbReference>
<reference evidence="2 3" key="1">
    <citation type="submission" date="2020-08" db="EMBL/GenBank/DDBJ databases">
        <authorList>
            <person name="Koutsovoulos G."/>
            <person name="Danchin GJ E."/>
        </authorList>
    </citation>
    <scope>NUCLEOTIDE SEQUENCE [LARGE SCALE GENOMIC DNA]</scope>
</reference>
<accession>A0A6V7VBI8</accession>
<dbReference type="SUPFAM" id="SSF51445">
    <property type="entry name" value="(Trans)glycosidases"/>
    <property type="match status" value="1"/>
</dbReference>
<protein>
    <submittedName>
        <fullName evidence="2">Uncharacterized protein</fullName>
    </submittedName>
</protein>
<evidence type="ECO:0000313" key="2">
    <source>
        <dbReference type="EMBL" id="CAD2172277.1"/>
    </source>
</evidence>
<dbReference type="Proteomes" id="UP000580250">
    <property type="component" value="Unassembled WGS sequence"/>
</dbReference>
<dbReference type="AlphaFoldDB" id="A0A6V7VBI8"/>
<organism evidence="2 3">
    <name type="scientific">Meloidogyne enterolobii</name>
    <name type="common">Root-knot nematode worm</name>
    <name type="synonym">Meloidogyne mayaguensis</name>
    <dbReference type="NCBI Taxonomy" id="390850"/>
    <lineage>
        <taxon>Eukaryota</taxon>
        <taxon>Metazoa</taxon>
        <taxon>Ecdysozoa</taxon>
        <taxon>Nematoda</taxon>
        <taxon>Chromadorea</taxon>
        <taxon>Rhabditida</taxon>
        <taxon>Tylenchina</taxon>
        <taxon>Tylenchomorpha</taxon>
        <taxon>Tylenchoidea</taxon>
        <taxon>Meloidogynidae</taxon>
        <taxon>Meloidogyninae</taxon>
        <taxon>Meloidogyne</taxon>
    </lineage>
</organism>
<name>A0A6V7VBI8_MELEN</name>